<dbReference type="AlphaFoldDB" id="A0AA37T765"/>
<protein>
    <recommendedName>
        <fullName evidence="4">DUF885 domain-containing protein</fullName>
    </recommendedName>
</protein>
<evidence type="ECO:0000313" key="3">
    <source>
        <dbReference type="Proteomes" id="UP001156870"/>
    </source>
</evidence>
<dbReference type="Pfam" id="PF05960">
    <property type="entry name" value="DUF885"/>
    <property type="match status" value="1"/>
</dbReference>
<keyword evidence="1" id="KW-0732">Signal</keyword>
<evidence type="ECO:0000313" key="2">
    <source>
        <dbReference type="EMBL" id="GLS27009.1"/>
    </source>
</evidence>
<gene>
    <name evidence="2" type="ORF">GCM10007877_27280</name>
</gene>
<feature type="signal peptide" evidence="1">
    <location>
        <begin position="1"/>
        <end position="27"/>
    </location>
</feature>
<keyword evidence="3" id="KW-1185">Reference proteome</keyword>
<proteinExistence type="predicted"/>
<sequence length="614" mass="70637">MLEFYMRGKKKLLSLALAAAMGLPLLSGCSLLDKSPLAEKEVVSEQERLMAYLDQINEENLERSPITSTYRGRKDGYGEWDDASEAAAIEEHKITLKRKAKLAKFDAAQMDTQGQLSLKIAQLYMDRSIAGYEFRHNDYVMQQFSAWHTWIPSLLINIHRVKTEQDLKDYLSRVEKVDDLFEQVIDNMRIQAEKGVYPPRWSYPQMLAASANVIKGAPFQGGKDNTLFADFKKKLDSLNLSEHKSVKYTEQMMKALLTSIKPAYKSLIAELEAQYEVAPEGDGVWRLPNGDDYYRYLLNYYTTTDLTADEVHQLGLENVQRIHNEMREIMKQVGFEGTLQEFFAFMREDKQFYYDNTDEGRAAYLEKSVELIDTVREVLPEYFGIFPKAELEVKRVEAFREASAGKAFYQGPPPDGSRPGIYYVNLYKMEDMPSYQMEALAYHEGIPGHHMQLAITAELEGVPEFQKFVRFTAYTEGWGLYSEYLAKEMGFYEDPYSDFGRLAMELWRACRLVVDTGIHSKKWTREEAIQYLQDNTPNPANDTVKAIERYIVYPGQATSYLIGKIKIVELREAAKKALGDKFDIRGFHDEILKDGPVALSILEDKINAWVEAQR</sequence>
<dbReference type="Proteomes" id="UP001156870">
    <property type="component" value="Unassembled WGS sequence"/>
</dbReference>
<reference evidence="2 3" key="1">
    <citation type="journal article" date="2014" name="Int. J. Syst. Evol. Microbiol.">
        <title>Complete genome sequence of Corynebacterium casei LMG S-19264T (=DSM 44701T), isolated from a smear-ripened cheese.</title>
        <authorList>
            <consortium name="US DOE Joint Genome Institute (JGI-PGF)"/>
            <person name="Walter F."/>
            <person name="Albersmeier A."/>
            <person name="Kalinowski J."/>
            <person name="Ruckert C."/>
        </authorList>
    </citation>
    <scope>NUCLEOTIDE SEQUENCE [LARGE SCALE GENOMIC DNA]</scope>
    <source>
        <strain evidence="2 3">NBRC 110095</strain>
    </source>
</reference>
<comment type="caution">
    <text evidence="2">The sequence shown here is derived from an EMBL/GenBank/DDBJ whole genome shotgun (WGS) entry which is preliminary data.</text>
</comment>
<organism evidence="2 3">
    <name type="scientific">Marinibactrum halimedae</name>
    <dbReference type="NCBI Taxonomy" id="1444977"/>
    <lineage>
        <taxon>Bacteria</taxon>
        <taxon>Pseudomonadati</taxon>
        <taxon>Pseudomonadota</taxon>
        <taxon>Gammaproteobacteria</taxon>
        <taxon>Cellvibrionales</taxon>
        <taxon>Cellvibrionaceae</taxon>
        <taxon>Marinibactrum</taxon>
    </lineage>
</organism>
<evidence type="ECO:0008006" key="4">
    <source>
        <dbReference type="Google" id="ProtNLM"/>
    </source>
</evidence>
<dbReference type="EMBL" id="BSPD01000064">
    <property type="protein sequence ID" value="GLS27009.1"/>
    <property type="molecule type" value="Genomic_DNA"/>
</dbReference>
<feature type="chain" id="PRO_5041253297" description="DUF885 domain-containing protein" evidence="1">
    <location>
        <begin position="28"/>
        <end position="614"/>
    </location>
</feature>
<dbReference type="PANTHER" id="PTHR33361:SF16">
    <property type="entry name" value="DUF885 DOMAIN-CONTAINING PROTEIN"/>
    <property type="match status" value="1"/>
</dbReference>
<dbReference type="PROSITE" id="PS51257">
    <property type="entry name" value="PROKAR_LIPOPROTEIN"/>
    <property type="match status" value="1"/>
</dbReference>
<dbReference type="PANTHER" id="PTHR33361">
    <property type="entry name" value="GLR0591 PROTEIN"/>
    <property type="match status" value="1"/>
</dbReference>
<evidence type="ECO:0000256" key="1">
    <source>
        <dbReference type="SAM" id="SignalP"/>
    </source>
</evidence>
<dbReference type="InterPro" id="IPR010281">
    <property type="entry name" value="DUF885"/>
</dbReference>
<accession>A0AA37T765</accession>
<name>A0AA37T765_9GAMM</name>